<feature type="compositionally biased region" description="Polar residues" evidence="1">
    <location>
        <begin position="148"/>
        <end position="159"/>
    </location>
</feature>
<evidence type="ECO:0000313" key="5">
    <source>
        <dbReference type="EMBL" id="RFU60935.1"/>
    </source>
</evidence>
<keyword evidence="3" id="KW-0732">Signal</keyword>
<name>A0A372L846_9BACI</name>
<dbReference type="InterPro" id="IPR038507">
    <property type="entry name" value="YcnI-like_sf"/>
</dbReference>
<feature type="domain" description="YncI copper-binding" evidence="4">
    <location>
        <begin position="29"/>
        <end position="145"/>
    </location>
</feature>
<feature type="compositionally biased region" description="Basic and acidic residues" evidence="1">
    <location>
        <begin position="160"/>
        <end position="183"/>
    </location>
</feature>
<evidence type="ECO:0000256" key="1">
    <source>
        <dbReference type="SAM" id="MobiDB-lite"/>
    </source>
</evidence>
<dbReference type="Gene3D" id="2.60.40.2230">
    <property type="entry name" value="Uncharacterised protein YcnI-like PF07987, DUF1775"/>
    <property type="match status" value="1"/>
</dbReference>
<gene>
    <name evidence="5" type="ORF">D0466_20355</name>
</gene>
<comment type="caution">
    <text evidence="5">The sequence shown here is derived from an EMBL/GenBank/DDBJ whole genome shotgun (WGS) entry which is preliminary data.</text>
</comment>
<dbReference type="OrthoDB" id="69896at2"/>
<keyword evidence="6" id="KW-1185">Reference proteome</keyword>
<sequence length="214" mass="23083">MKILWKKWSVGFTAIAAALFLYAGAASAHVTVIPGESAPGAWETYMMKVPVEKNVNTVKVALKVPDGVEVMSYQPVPGWEVTQQKDGSGKTTTITWTATGDGIAAGQFQQFSFVGKNPEKETEAAWDAFQYYKDGSIVEWTGDESSDTPHSITKITSSTDKPEGQTHNEQETTDKNTETKSDSGESGSNAMVLTTSIVALVVSILALILSLRKK</sequence>
<dbReference type="Pfam" id="PF07987">
    <property type="entry name" value="DUF1775"/>
    <property type="match status" value="1"/>
</dbReference>
<evidence type="ECO:0000259" key="4">
    <source>
        <dbReference type="Pfam" id="PF07987"/>
    </source>
</evidence>
<feature type="chain" id="PRO_5016671587" evidence="3">
    <location>
        <begin position="29"/>
        <end position="214"/>
    </location>
</feature>
<keyword evidence="2" id="KW-1133">Transmembrane helix</keyword>
<feature type="signal peptide" evidence="3">
    <location>
        <begin position="1"/>
        <end position="28"/>
    </location>
</feature>
<protein>
    <submittedName>
        <fullName evidence="5">DUF1775 domain-containing protein</fullName>
    </submittedName>
</protein>
<accession>A0A372L846</accession>
<evidence type="ECO:0000256" key="3">
    <source>
        <dbReference type="SAM" id="SignalP"/>
    </source>
</evidence>
<organism evidence="5 6">
    <name type="scientific">Peribacillus glennii</name>
    <dbReference type="NCBI Taxonomy" id="2303991"/>
    <lineage>
        <taxon>Bacteria</taxon>
        <taxon>Bacillati</taxon>
        <taxon>Bacillota</taxon>
        <taxon>Bacilli</taxon>
        <taxon>Bacillales</taxon>
        <taxon>Bacillaceae</taxon>
        <taxon>Peribacillus</taxon>
    </lineage>
</organism>
<keyword evidence="2" id="KW-0812">Transmembrane</keyword>
<reference evidence="5 6" key="1">
    <citation type="submission" date="2018-08" db="EMBL/GenBank/DDBJ databases">
        <title>Bacillus chawlae sp. nov., Bacillus glennii sp. nov., and Bacillus saganii sp. nov. Isolated from the Vehicle Assembly Building at Kennedy Space Center where the Viking Spacecraft were Assembled.</title>
        <authorList>
            <person name="Seuylemezian A."/>
            <person name="Vaishampayan P."/>
        </authorList>
    </citation>
    <scope>NUCLEOTIDE SEQUENCE [LARGE SCALE GENOMIC DNA]</scope>
    <source>
        <strain evidence="5 6">V44-8</strain>
    </source>
</reference>
<evidence type="ECO:0000313" key="6">
    <source>
        <dbReference type="Proteomes" id="UP000262939"/>
    </source>
</evidence>
<dbReference type="RefSeq" id="WP_117324348.1">
    <property type="nucleotide sequence ID" value="NZ_QVTD01000021.1"/>
</dbReference>
<dbReference type="AlphaFoldDB" id="A0A372L846"/>
<dbReference type="EMBL" id="QVTD01000021">
    <property type="protein sequence ID" value="RFU60935.1"/>
    <property type="molecule type" value="Genomic_DNA"/>
</dbReference>
<feature type="region of interest" description="Disordered" evidence="1">
    <location>
        <begin position="142"/>
        <end position="188"/>
    </location>
</feature>
<evidence type="ECO:0000256" key="2">
    <source>
        <dbReference type="SAM" id="Phobius"/>
    </source>
</evidence>
<dbReference type="CDD" id="cd08545">
    <property type="entry name" value="YcnI_like"/>
    <property type="match status" value="1"/>
</dbReference>
<keyword evidence="2" id="KW-0472">Membrane</keyword>
<dbReference type="InterPro" id="IPR012533">
    <property type="entry name" value="YcnI-copper_dom"/>
</dbReference>
<dbReference type="Proteomes" id="UP000262939">
    <property type="component" value="Unassembled WGS sequence"/>
</dbReference>
<feature type="transmembrane region" description="Helical" evidence="2">
    <location>
        <begin position="190"/>
        <end position="211"/>
    </location>
</feature>
<proteinExistence type="predicted"/>